<evidence type="ECO:0000256" key="2">
    <source>
        <dbReference type="SAM" id="MobiDB-lite"/>
    </source>
</evidence>
<dbReference type="Pfam" id="PF00773">
    <property type="entry name" value="RNB"/>
    <property type="match status" value="1"/>
</dbReference>
<sequence>MPAHASPAQPPSADSPGVPLMIDRKGSLDRDDAITVRRLPDGWELTVYVADVACGVAPGSTADQEAFARRESAYGGFRGTAKMLPRAVEARLTLAEGRACAALRVRVTFDDGGTALGVDVDRAQMRGALALDHHAVATAVGDPSHPLHRQLRDAAELSEVLLARRRSQGALALYDLLQGWATDEDGRLVRVAVAERNIAYKIVQECMIAANTALAGWAAERDLLLLFRNHSAAKVAPPREALLDDLDLALSEGSAARLQALQERTLLVLRAAEYAPFVRGHWGLNLPGYVHSTSPLRRYADLVVQRVVFSHIDGTPSPYTDEELQSIAESLNEGARADREAQQASLKSSAHARARKAASAGGDYSHLDSRDFQALLKRGCKENIGSASLAQEAVRRARQQQLTSLDLQMILLVASSDTWAPARAECLKAVATSPETAVSVLATHAQVNGVANPSFTDHSAGQIHNAVFRSRAELALGGTPVCGEERTASVKKSARHQAALSLLARLACLPDPSQDQVGGGDSTTAKAKKAIEPAAAEGRQPVMVLNEYTQLLIISDLRFDFTMDGPSHVPTFKCTARAVHEGDVLVGTGTTSTKSSAKATAAADLLDQIHTRLNRHESDAA</sequence>
<reference evidence="4 5" key="1">
    <citation type="journal article" date="2023" name="Microb. Genom.">
        <title>Mesoterricola silvestris gen. nov., sp. nov., Mesoterricola sediminis sp. nov., Geothrix oryzae sp. nov., Geothrix edaphica sp. nov., Geothrix rubra sp. nov., and Geothrix limicola sp. nov., six novel members of Acidobacteriota isolated from soils.</title>
        <authorList>
            <person name="Weisberg A.J."/>
            <person name="Pearce E."/>
            <person name="Kramer C.G."/>
            <person name="Chang J.H."/>
            <person name="Clarke C.R."/>
        </authorList>
    </citation>
    <scope>NUCLEOTIDE SEQUENCE [LARGE SCALE GENOMIC DNA]</scope>
    <source>
        <strain evidence="4 5">NRRL_B-2795</strain>
    </source>
</reference>
<dbReference type="InterPro" id="IPR001900">
    <property type="entry name" value="RNase_II/R"/>
</dbReference>
<dbReference type="Proteomes" id="UP001271723">
    <property type="component" value="Unassembled WGS sequence"/>
</dbReference>
<evidence type="ECO:0000313" key="4">
    <source>
        <dbReference type="EMBL" id="MDX2916062.1"/>
    </source>
</evidence>
<dbReference type="PROSITE" id="PS50137">
    <property type="entry name" value="DS_RBD"/>
    <property type="match status" value="1"/>
</dbReference>
<dbReference type="PANTHER" id="PTHR23355">
    <property type="entry name" value="RIBONUCLEASE"/>
    <property type="match status" value="1"/>
</dbReference>
<evidence type="ECO:0000256" key="1">
    <source>
        <dbReference type="PROSITE-ProRule" id="PRU00266"/>
    </source>
</evidence>
<dbReference type="InterPro" id="IPR014720">
    <property type="entry name" value="dsRBD_dom"/>
</dbReference>
<dbReference type="SMART" id="SM00358">
    <property type="entry name" value="DSRM"/>
    <property type="match status" value="2"/>
</dbReference>
<dbReference type="RefSeq" id="WP_060880536.1">
    <property type="nucleotide sequence ID" value="NZ_JAGJBZ010000005.1"/>
</dbReference>
<dbReference type="EMBL" id="JARAVY010000038">
    <property type="protein sequence ID" value="MDX2916062.1"/>
    <property type="molecule type" value="Genomic_DNA"/>
</dbReference>
<proteinExistence type="predicted"/>
<dbReference type="InterPro" id="IPR050180">
    <property type="entry name" value="RNR_Ribonuclease"/>
</dbReference>
<keyword evidence="1" id="KW-0694">RNA-binding</keyword>
<name>A0ABU4LJR0_9ACTN</name>
<protein>
    <submittedName>
        <fullName evidence="4">RNB domain-containing ribonuclease</fullName>
    </submittedName>
</protein>
<evidence type="ECO:0000313" key="5">
    <source>
        <dbReference type="Proteomes" id="UP001271723"/>
    </source>
</evidence>
<feature type="domain" description="DRBM" evidence="3">
    <location>
        <begin position="540"/>
        <end position="611"/>
    </location>
</feature>
<dbReference type="PANTHER" id="PTHR23355:SF9">
    <property type="entry name" value="DIS3-LIKE EXONUCLEASE 2"/>
    <property type="match status" value="1"/>
</dbReference>
<accession>A0ABU4LJR0</accession>
<gene>
    <name evidence="4" type="ORF">PV517_46275</name>
</gene>
<evidence type="ECO:0000259" key="3">
    <source>
        <dbReference type="PROSITE" id="PS50137"/>
    </source>
</evidence>
<dbReference type="Pfam" id="PF00035">
    <property type="entry name" value="dsrm"/>
    <property type="match status" value="1"/>
</dbReference>
<organism evidence="4 5">
    <name type="scientific">Streptomyces griseiscabiei</name>
    <dbReference type="NCBI Taxonomy" id="2993540"/>
    <lineage>
        <taxon>Bacteria</taxon>
        <taxon>Bacillati</taxon>
        <taxon>Actinomycetota</taxon>
        <taxon>Actinomycetes</taxon>
        <taxon>Kitasatosporales</taxon>
        <taxon>Streptomycetaceae</taxon>
        <taxon>Streptomyces</taxon>
    </lineage>
</organism>
<comment type="caution">
    <text evidence="4">The sequence shown here is derived from an EMBL/GenBank/DDBJ whole genome shotgun (WGS) entry which is preliminary data.</text>
</comment>
<dbReference type="InterPro" id="IPR012340">
    <property type="entry name" value="NA-bd_OB-fold"/>
</dbReference>
<dbReference type="SUPFAM" id="SSF54768">
    <property type="entry name" value="dsRNA-binding domain-like"/>
    <property type="match status" value="2"/>
</dbReference>
<dbReference type="SUPFAM" id="SSF50249">
    <property type="entry name" value="Nucleic acid-binding proteins"/>
    <property type="match status" value="1"/>
</dbReference>
<dbReference type="Gene3D" id="3.30.160.20">
    <property type="match status" value="2"/>
</dbReference>
<dbReference type="SMART" id="SM00955">
    <property type="entry name" value="RNB"/>
    <property type="match status" value="1"/>
</dbReference>
<keyword evidence="5" id="KW-1185">Reference proteome</keyword>
<feature type="region of interest" description="Disordered" evidence="2">
    <location>
        <begin position="333"/>
        <end position="352"/>
    </location>
</feature>